<feature type="signal peptide" evidence="1">
    <location>
        <begin position="1"/>
        <end position="21"/>
    </location>
</feature>
<comment type="caution">
    <text evidence="2">The sequence shown here is derived from an EMBL/GenBank/DDBJ whole genome shotgun (WGS) entry which is preliminary data.</text>
</comment>
<gene>
    <name evidence="2" type="ORF">PHMEG_0002016</name>
</gene>
<dbReference type="Proteomes" id="UP000198211">
    <property type="component" value="Unassembled WGS sequence"/>
</dbReference>
<organism evidence="2 3">
    <name type="scientific">Phytophthora megakarya</name>
    <dbReference type="NCBI Taxonomy" id="4795"/>
    <lineage>
        <taxon>Eukaryota</taxon>
        <taxon>Sar</taxon>
        <taxon>Stramenopiles</taxon>
        <taxon>Oomycota</taxon>
        <taxon>Peronosporomycetes</taxon>
        <taxon>Peronosporales</taxon>
        <taxon>Peronosporaceae</taxon>
        <taxon>Phytophthora</taxon>
    </lineage>
</organism>
<reference evidence="3" key="1">
    <citation type="submission" date="2017-03" db="EMBL/GenBank/DDBJ databases">
        <title>Phytopthora megakarya and P. palmivora, two closely related causual agents of cacao black pod achieved similar genome size and gene model numbers by different mechanisms.</title>
        <authorList>
            <person name="Ali S."/>
            <person name="Shao J."/>
            <person name="Larry D.J."/>
            <person name="Kronmiller B."/>
            <person name="Shen D."/>
            <person name="Strem M.D."/>
            <person name="Melnick R.L."/>
            <person name="Guiltinan M.J."/>
            <person name="Tyler B.M."/>
            <person name="Meinhardt L.W."/>
            <person name="Bailey B.A."/>
        </authorList>
    </citation>
    <scope>NUCLEOTIDE SEQUENCE [LARGE SCALE GENOMIC DNA]</scope>
    <source>
        <strain evidence="3">zdho120</strain>
    </source>
</reference>
<evidence type="ECO:0000256" key="1">
    <source>
        <dbReference type="SAM" id="SignalP"/>
    </source>
</evidence>
<feature type="chain" id="PRO_5012850133" evidence="1">
    <location>
        <begin position="22"/>
        <end position="419"/>
    </location>
</feature>
<evidence type="ECO:0000313" key="3">
    <source>
        <dbReference type="Proteomes" id="UP000198211"/>
    </source>
</evidence>
<proteinExistence type="predicted"/>
<sequence>MRYISIVLVVAEILLSGVTSAIVMPGMSQLKARSIEREQQIVLAKRMLRSQTAPNKNEERTIGTSFTKVAEQLKAGTSKAADSAKLKGWLLINKPVDKALDALKLNTGVDNAILNPKLKLLDNYVNMFNEKHPKKQITLAGALISRYGDEALVNALVTARQAENSRNIAIKLQKQQMEGWLNSQLSIGNVLDKLKLNTGVEEAILHPNLKILDNYVNMFRKKNPEQHVSLVGALTSRYGDEPLANALVTARQADNSNTFLKRLQAEQLADWGSNQMPVNEVFSLLKVKDDDIRALISPKLVTLNKYIKLFNLRQNRLERTDLFKVLRAGFGENEFAILVSRAMDDPLMAAVASKYQRVEFKRWIRYDYDPIKVLNDVFKKDNLAAATTREQSILDTYRPIYYKAKRLDNVDIDVAPRRS</sequence>
<name>A0A225X1D8_9STRA</name>
<dbReference type="EMBL" id="NBNE01000082">
    <property type="protein sequence ID" value="OWZ23147.1"/>
    <property type="molecule type" value="Genomic_DNA"/>
</dbReference>
<evidence type="ECO:0000313" key="2">
    <source>
        <dbReference type="EMBL" id="OWZ23147.1"/>
    </source>
</evidence>
<accession>A0A225X1D8</accession>
<dbReference type="AlphaFoldDB" id="A0A225X1D8"/>
<keyword evidence="3" id="KW-1185">Reference proteome</keyword>
<dbReference type="OrthoDB" id="128648at2759"/>
<keyword evidence="1" id="KW-0732">Signal</keyword>
<protein>
    <submittedName>
        <fullName evidence="2">RxLR effector protein</fullName>
    </submittedName>
</protein>